<comment type="caution">
    <text evidence="7">The sequence shown here is derived from an EMBL/GenBank/DDBJ whole genome shotgun (WGS) entry which is preliminary data.</text>
</comment>
<reference evidence="7 8" key="1">
    <citation type="submission" date="2018-01" db="EMBL/GenBank/DDBJ databases">
        <title>Glutamicibacter soli strain NHPC-3 Whole genome sequence and assembly.</title>
        <authorList>
            <person name="Choudhury P."/>
            <person name="Gupta D."/>
            <person name="Sengupta K."/>
            <person name="Jawed A."/>
            <person name="Sultana N."/>
            <person name="Saha P."/>
        </authorList>
    </citation>
    <scope>NUCLEOTIDE SEQUENCE [LARGE SCALE GENOMIC DNA]</scope>
    <source>
        <strain evidence="7 8">NHPC-3</strain>
    </source>
</reference>
<dbReference type="EMBL" id="POAF01000003">
    <property type="protein sequence ID" value="RBM01799.1"/>
    <property type="molecule type" value="Genomic_DNA"/>
</dbReference>
<dbReference type="GO" id="GO:0016020">
    <property type="term" value="C:membrane"/>
    <property type="evidence" value="ECO:0007669"/>
    <property type="project" value="UniProtKB-SubCell"/>
</dbReference>
<dbReference type="Proteomes" id="UP000252167">
    <property type="component" value="Unassembled WGS sequence"/>
</dbReference>
<sequence length="347" mass="36837">MIAHAQQIWKHSVAVAPRMPALRPAARATFCLAVPLLILASLGRMDWAMYAGFGAFCAVFGRYDNYAVRFWQQLSCGAVQVASMLLGTLFSFLQTPFIVDALVLAVIAFGSNLVSRGVRWLPPGPIFAVFAGGACLSVPASGESFIGVLLVGAGTALFSLLVMLGLSARRGRLAAALKAEPTWAPTEKSVHESVRMGIAVLLAGVVAYLLGGDHWYWASLGAISGVMGATVHSRVARALQRCVGTCIGVLLTWAVFVFEPNLWVLLAVALVGQFCIEVVILRNYAVGMVFMTMVALLMVHLASPEDPMVLLVDRVTMTVLGAATGAALSVAIGIVVGQQKHVEQKQN</sequence>
<evidence type="ECO:0000256" key="4">
    <source>
        <dbReference type="ARBA" id="ARBA00023136"/>
    </source>
</evidence>
<keyword evidence="8" id="KW-1185">Reference proteome</keyword>
<evidence type="ECO:0000256" key="3">
    <source>
        <dbReference type="ARBA" id="ARBA00022989"/>
    </source>
</evidence>
<evidence type="ECO:0000256" key="2">
    <source>
        <dbReference type="ARBA" id="ARBA00022692"/>
    </source>
</evidence>
<feature type="domain" description="Integral membrane bound transporter" evidence="6">
    <location>
        <begin position="202"/>
        <end position="326"/>
    </location>
</feature>
<organism evidence="7 8">
    <name type="scientific">Glutamicibacter soli</name>
    <dbReference type="NCBI Taxonomy" id="453836"/>
    <lineage>
        <taxon>Bacteria</taxon>
        <taxon>Bacillati</taxon>
        <taxon>Actinomycetota</taxon>
        <taxon>Actinomycetes</taxon>
        <taxon>Micrococcales</taxon>
        <taxon>Micrococcaceae</taxon>
        <taxon>Glutamicibacter</taxon>
    </lineage>
</organism>
<dbReference type="Pfam" id="PF13515">
    <property type="entry name" value="FUSC_2"/>
    <property type="match status" value="1"/>
</dbReference>
<feature type="transmembrane region" description="Helical" evidence="5">
    <location>
        <begin position="189"/>
        <end position="209"/>
    </location>
</feature>
<feature type="transmembrane region" description="Helical" evidence="5">
    <location>
        <begin position="285"/>
        <end position="303"/>
    </location>
</feature>
<proteinExistence type="predicted"/>
<evidence type="ECO:0000313" key="8">
    <source>
        <dbReference type="Proteomes" id="UP000252167"/>
    </source>
</evidence>
<protein>
    <submittedName>
        <fullName evidence="7">FUSC family protein</fullName>
    </submittedName>
</protein>
<feature type="transmembrane region" description="Helical" evidence="5">
    <location>
        <begin position="145"/>
        <end position="168"/>
    </location>
</feature>
<evidence type="ECO:0000256" key="1">
    <source>
        <dbReference type="ARBA" id="ARBA00004141"/>
    </source>
</evidence>
<evidence type="ECO:0000313" key="7">
    <source>
        <dbReference type="EMBL" id="RBM01799.1"/>
    </source>
</evidence>
<comment type="subcellular location">
    <subcellularLocation>
        <location evidence="1">Membrane</location>
        <topology evidence="1">Multi-pass membrane protein</topology>
    </subcellularLocation>
</comment>
<dbReference type="RefSeq" id="WP_113607087.1">
    <property type="nucleotide sequence ID" value="NZ_CM125969.1"/>
</dbReference>
<evidence type="ECO:0000259" key="6">
    <source>
        <dbReference type="Pfam" id="PF13515"/>
    </source>
</evidence>
<feature type="transmembrane region" description="Helical" evidence="5">
    <location>
        <begin position="81"/>
        <end position="108"/>
    </location>
</feature>
<keyword evidence="3 5" id="KW-1133">Transmembrane helix</keyword>
<feature type="transmembrane region" description="Helical" evidence="5">
    <location>
        <begin position="315"/>
        <end position="337"/>
    </location>
</feature>
<keyword evidence="2 5" id="KW-0812">Transmembrane</keyword>
<keyword evidence="4 5" id="KW-0472">Membrane</keyword>
<dbReference type="InterPro" id="IPR049453">
    <property type="entry name" value="Memb_transporter_dom"/>
</dbReference>
<name>A0A365YGX8_9MICC</name>
<dbReference type="AlphaFoldDB" id="A0A365YGX8"/>
<evidence type="ECO:0000256" key="5">
    <source>
        <dbReference type="SAM" id="Phobius"/>
    </source>
</evidence>
<gene>
    <name evidence="7" type="ORF">C1H84_08130</name>
</gene>
<accession>A0A365YGX8</accession>
<feature type="transmembrane region" description="Helical" evidence="5">
    <location>
        <begin position="120"/>
        <end position="139"/>
    </location>
</feature>